<comment type="cofactor">
    <cofactor evidence="2">
        <name>Mg(2+)</name>
        <dbReference type="ChEBI" id="CHEBI:18420"/>
    </cofactor>
</comment>
<feature type="domain" description="Survival protein SurE-like phosphatase/nucleotidase" evidence="10">
    <location>
        <begin position="4"/>
        <end position="193"/>
    </location>
</feature>
<comment type="function">
    <text evidence="9">Nucleotidase that shows phosphatase activity on nucleoside 5'-monophosphates.</text>
</comment>
<comment type="cofactor">
    <cofactor evidence="9">
        <name>a divalent metal cation</name>
        <dbReference type="ChEBI" id="CHEBI:60240"/>
    </cofactor>
    <text evidence="9">Binds 1 divalent metal cation per subunit.</text>
</comment>
<comment type="similarity">
    <text evidence="4 9">Belongs to the SurE nucleotidase family.</text>
</comment>
<evidence type="ECO:0000256" key="7">
    <source>
        <dbReference type="ARBA" id="ARBA00022741"/>
    </source>
</evidence>
<dbReference type="GO" id="GO:0005737">
    <property type="term" value="C:cytoplasm"/>
    <property type="evidence" value="ECO:0007669"/>
    <property type="project" value="UniProtKB-SubCell"/>
</dbReference>
<comment type="catalytic activity">
    <reaction evidence="1 9">
        <text>a ribonucleoside 5'-phosphate + H2O = a ribonucleoside + phosphate</text>
        <dbReference type="Rhea" id="RHEA:12484"/>
        <dbReference type="ChEBI" id="CHEBI:15377"/>
        <dbReference type="ChEBI" id="CHEBI:18254"/>
        <dbReference type="ChEBI" id="CHEBI:43474"/>
        <dbReference type="ChEBI" id="CHEBI:58043"/>
        <dbReference type="EC" id="3.1.3.5"/>
    </reaction>
</comment>
<dbReference type="PANTHER" id="PTHR30457:SF12">
    <property type="entry name" value="5'_3'-NUCLEOTIDASE SURE"/>
    <property type="match status" value="1"/>
</dbReference>
<dbReference type="GO" id="GO:0046872">
    <property type="term" value="F:metal ion binding"/>
    <property type="evidence" value="ECO:0007669"/>
    <property type="project" value="UniProtKB-UniRule"/>
</dbReference>
<dbReference type="AlphaFoldDB" id="A0A6G5QQH3"/>
<dbReference type="KEGG" id="crx:CRECT_2103"/>
<proteinExistence type="inferred from homology"/>
<dbReference type="Pfam" id="PF01975">
    <property type="entry name" value="SurE"/>
    <property type="match status" value="1"/>
</dbReference>
<dbReference type="Proteomes" id="UP000502377">
    <property type="component" value="Chromosome"/>
</dbReference>
<dbReference type="FunFam" id="3.40.1210.10:FF:000001">
    <property type="entry name" value="5'/3'-nucleotidase SurE"/>
    <property type="match status" value="1"/>
</dbReference>
<feature type="binding site" evidence="9">
    <location>
        <position position="42"/>
    </location>
    <ligand>
        <name>a divalent metal cation</name>
        <dbReference type="ChEBI" id="CHEBI:60240"/>
    </ligand>
</feature>
<evidence type="ECO:0000313" key="12">
    <source>
        <dbReference type="Proteomes" id="UP000502377"/>
    </source>
</evidence>
<evidence type="ECO:0000256" key="9">
    <source>
        <dbReference type="HAMAP-Rule" id="MF_00060"/>
    </source>
</evidence>
<organism evidence="11 12">
    <name type="scientific">Campylobacter rectus</name>
    <name type="common">Wolinella recta</name>
    <dbReference type="NCBI Taxonomy" id="203"/>
    <lineage>
        <taxon>Bacteria</taxon>
        <taxon>Pseudomonadati</taxon>
        <taxon>Campylobacterota</taxon>
        <taxon>Epsilonproteobacteria</taxon>
        <taxon>Campylobacterales</taxon>
        <taxon>Campylobacteraceae</taxon>
        <taxon>Campylobacter</taxon>
    </lineage>
</organism>
<gene>
    <name evidence="9 11" type="primary">surE</name>
    <name evidence="11" type="ORF">CRECT_2103</name>
</gene>
<evidence type="ECO:0000256" key="8">
    <source>
        <dbReference type="ARBA" id="ARBA00022801"/>
    </source>
</evidence>
<dbReference type="RefSeq" id="WP_002943739.1">
    <property type="nucleotide sequence ID" value="NZ_CP012543.1"/>
</dbReference>
<dbReference type="PANTHER" id="PTHR30457">
    <property type="entry name" value="5'-NUCLEOTIDASE SURE"/>
    <property type="match status" value="1"/>
</dbReference>
<dbReference type="GO" id="GO:0008253">
    <property type="term" value="F:5'-nucleotidase activity"/>
    <property type="evidence" value="ECO:0007669"/>
    <property type="project" value="UniProtKB-UniRule"/>
</dbReference>
<dbReference type="InterPro" id="IPR036523">
    <property type="entry name" value="SurE-like_sf"/>
</dbReference>
<evidence type="ECO:0000256" key="1">
    <source>
        <dbReference type="ARBA" id="ARBA00000815"/>
    </source>
</evidence>
<sequence>MKEILITNDDGFEASGLHALASALRELPDTRVTIVAPSTEKSACAHSLTLTRPLRFIKLDDDFYKLDDATPADCVYLALHALYKRLPDLVISGINHGANVGEDITYSGTCGAAMEGVLQGVPSIAFSQFYKNDSIEKLGFSLTQQAVKFIVPRVLEGKISLPPRQFLNVNIPAVSAREFKGYRIVPAGRRSYATHAMLHRNPRGIEYYWLGQPSNLDYEQNGESDISALSEGFASITPIMLDMTAHASLQSLKTALKDQI</sequence>
<evidence type="ECO:0000256" key="4">
    <source>
        <dbReference type="ARBA" id="ARBA00011062"/>
    </source>
</evidence>
<dbReference type="GO" id="GO:0004309">
    <property type="term" value="F:exopolyphosphatase activity"/>
    <property type="evidence" value="ECO:0007669"/>
    <property type="project" value="TreeGrafter"/>
</dbReference>
<dbReference type="NCBIfam" id="TIGR00087">
    <property type="entry name" value="surE"/>
    <property type="match status" value="1"/>
</dbReference>
<dbReference type="NCBIfam" id="NF001494">
    <property type="entry name" value="PRK00346.2-4"/>
    <property type="match status" value="1"/>
</dbReference>
<keyword evidence="6 9" id="KW-0479">Metal-binding</keyword>
<feature type="binding site" evidence="9">
    <location>
        <position position="10"/>
    </location>
    <ligand>
        <name>a divalent metal cation</name>
        <dbReference type="ChEBI" id="CHEBI:60240"/>
    </ligand>
</feature>
<dbReference type="EC" id="3.1.3.5" evidence="9"/>
<accession>A0A6G5QQH3</accession>
<dbReference type="SUPFAM" id="SSF64167">
    <property type="entry name" value="SurE-like"/>
    <property type="match status" value="1"/>
</dbReference>
<dbReference type="NCBIfam" id="NF001490">
    <property type="entry name" value="PRK00346.1-4"/>
    <property type="match status" value="1"/>
</dbReference>
<evidence type="ECO:0000259" key="10">
    <source>
        <dbReference type="Pfam" id="PF01975"/>
    </source>
</evidence>
<comment type="subcellular location">
    <subcellularLocation>
        <location evidence="3 9">Cytoplasm</location>
    </subcellularLocation>
</comment>
<keyword evidence="5 9" id="KW-0963">Cytoplasm</keyword>
<name>A0A6G5QQH3_CAMRE</name>
<evidence type="ECO:0000256" key="2">
    <source>
        <dbReference type="ARBA" id="ARBA00001946"/>
    </source>
</evidence>
<feature type="binding site" evidence="9">
    <location>
        <position position="95"/>
    </location>
    <ligand>
        <name>a divalent metal cation</name>
        <dbReference type="ChEBI" id="CHEBI:60240"/>
    </ligand>
</feature>
<dbReference type="InterPro" id="IPR002828">
    <property type="entry name" value="SurE-like_Pase/nucleotidase"/>
</dbReference>
<evidence type="ECO:0000256" key="5">
    <source>
        <dbReference type="ARBA" id="ARBA00022490"/>
    </source>
</evidence>
<dbReference type="Gene3D" id="3.40.1210.10">
    <property type="entry name" value="Survival protein SurE-like phosphatase/nucleotidase"/>
    <property type="match status" value="1"/>
</dbReference>
<protein>
    <recommendedName>
        <fullName evidence="9">5'-nucleotidase SurE</fullName>
        <ecNumber evidence="9">3.1.3.5</ecNumber>
    </recommendedName>
    <alternativeName>
        <fullName evidence="9">Nucleoside 5'-monophosphate phosphohydrolase</fullName>
    </alternativeName>
</protein>
<dbReference type="HAMAP" id="MF_00060">
    <property type="entry name" value="SurE"/>
    <property type="match status" value="1"/>
</dbReference>
<evidence type="ECO:0000256" key="3">
    <source>
        <dbReference type="ARBA" id="ARBA00004496"/>
    </source>
</evidence>
<evidence type="ECO:0000256" key="6">
    <source>
        <dbReference type="ARBA" id="ARBA00022723"/>
    </source>
</evidence>
<keyword evidence="7 9" id="KW-0547">Nucleotide-binding</keyword>
<dbReference type="InterPro" id="IPR030048">
    <property type="entry name" value="SurE"/>
</dbReference>
<dbReference type="EMBL" id="CP012543">
    <property type="protein sequence ID" value="QCD47706.1"/>
    <property type="molecule type" value="Genomic_DNA"/>
</dbReference>
<keyword evidence="8 9" id="KW-0378">Hydrolase</keyword>
<reference evidence="11 12" key="1">
    <citation type="submission" date="2016-07" db="EMBL/GenBank/DDBJ databases">
        <title>Comparative genomics of the Campylobacter concisus group.</title>
        <authorList>
            <person name="Miller W.G."/>
            <person name="Yee E."/>
            <person name="Chapman M.H."/>
            <person name="Huynh S."/>
            <person name="Bono J.L."/>
            <person name="On S.L.W."/>
            <person name="StLeger J."/>
            <person name="Foster G."/>
            <person name="Parker C.T."/>
        </authorList>
    </citation>
    <scope>NUCLEOTIDE SEQUENCE [LARGE SCALE GENOMIC DNA]</scope>
    <source>
        <strain evidence="11 12">ATCC 33238</strain>
    </source>
</reference>
<dbReference type="GO" id="GO:0008254">
    <property type="term" value="F:3'-nucleotidase activity"/>
    <property type="evidence" value="ECO:0007669"/>
    <property type="project" value="TreeGrafter"/>
</dbReference>
<feature type="binding site" evidence="9">
    <location>
        <position position="9"/>
    </location>
    <ligand>
        <name>a divalent metal cation</name>
        <dbReference type="ChEBI" id="CHEBI:60240"/>
    </ligand>
</feature>
<evidence type="ECO:0000313" key="11">
    <source>
        <dbReference type="EMBL" id="QCD47706.1"/>
    </source>
</evidence>
<dbReference type="GO" id="GO:0000166">
    <property type="term" value="F:nucleotide binding"/>
    <property type="evidence" value="ECO:0007669"/>
    <property type="project" value="UniProtKB-KW"/>
</dbReference>